<dbReference type="Pfam" id="PF14534">
    <property type="entry name" value="DUF4440"/>
    <property type="match status" value="1"/>
</dbReference>
<feature type="domain" description="DUF4440" evidence="1">
    <location>
        <begin position="17"/>
        <end position="123"/>
    </location>
</feature>
<organism evidence="2 3">
    <name type="scientific">Arthrobacter sulfonylureivorans</name>
    <dbReference type="NCBI Taxonomy" id="2486855"/>
    <lineage>
        <taxon>Bacteria</taxon>
        <taxon>Bacillati</taxon>
        <taxon>Actinomycetota</taxon>
        <taxon>Actinomycetes</taxon>
        <taxon>Micrococcales</taxon>
        <taxon>Micrococcaceae</taxon>
        <taxon>Arthrobacter</taxon>
    </lineage>
</organism>
<reference evidence="2 3" key="1">
    <citation type="submission" date="2022-03" db="EMBL/GenBank/DDBJ databases">
        <title>Isotopic signatures of nitrous oxide derived from detoxification processes.</title>
        <authorList>
            <person name="Behrendt U."/>
            <person name="Buchen C."/>
            <person name="Well R."/>
            <person name="Ulrich A."/>
            <person name="Rohe L."/>
            <person name="Kolb S."/>
            <person name="Schloter M."/>
            <person name="Horn M.A."/>
            <person name="Augustin J."/>
        </authorList>
    </citation>
    <scope>NUCLEOTIDE SEQUENCE [LARGE SCALE GENOMIC DNA]</scope>
    <source>
        <strain evidence="2 3">S4-C24</strain>
    </source>
</reference>
<sequence>MSWSGLDPIVERYHHALDAFVRGDPALQEELFSSQDDVTLANPLGPPARGRDQIEQTMERAASLLREGEPNRFERVTAYAGTDLAYMVEIERTRAKVGGSGDMLPVSLRVTTVFRKEDGQWKVAHRHADPITSPRTIDTIVDIDQS</sequence>
<accession>A0ABY3W7N6</accession>
<proteinExistence type="predicted"/>
<dbReference type="InterPro" id="IPR027843">
    <property type="entry name" value="DUF4440"/>
</dbReference>
<dbReference type="RefSeq" id="WP_241913009.1">
    <property type="nucleotide sequence ID" value="NZ_CP093326.1"/>
</dbReference>
<evidence type="ECO:0000313" key="3">
    <source>
        <dbReference type="Proteomes" id="UP000829069"/>
    </source>
</evidence>
<name>A0ABY3W7N6_9MICC</name>
<dbReference type="InterPro" id="IPR032710">
    <property type="entry name" value="NTF2-like_dom_sf"/>
</dbReference>
<evidence type="ECO:0000259" key="1">
    <source>
        <dbReference type="Pfam" id="PF14534"/>
    </source>
</evidence>
<dbReference type="Proteomes" id="UP000829069">
    <property type="component" value="Chromosome"/>
</dbReference>
<dbReference type="EMBL" id="CP093326">
    <property type="protein sequence ID" value="UNK44573.1"/>
    <property type="molecule type" value="Genomic_DNA"/>
</dbReference>
<keyword evidence="3" id="KW-1185">Reference proteome</keyword>
<protein>
    <submittedName>
        <fullName evidence="2">DUF4440 domain-containing protein</fullName>
    </submittedName>
</protein>
<dbReference type="Gene3D" id="3.10.450.50">
    <property type="match status" value="1"/>
</dbReference>
<dbReference type="SUPFAM" id="SSF54427">
    <property type="entry name" value="NTF2-like"/>
    <property type="match status" value="1"/>
</dbReference>
<evidence type="ECO:0000313" key="2">
    <source>
        <dbReference type="EMBL" id="UNK44573.1"/>
    </source>
</evidence>
<gene>
    <name evidence="2" type="ORF">MNQ99_11250</name>
</gene>